<proteinExistence type="predicted"/>
<accession>A0ACC0WAS2</accession>
<keyword evidence="2" id="KW-1185">Reference proteome</keyword>
<evidence type="ECO:0000313" key="2">
    <source>
        <dbReference type="Proteomes" id="UP001163321"/>
    </source>
</evidence>
<organism evidence="1 2">
    <name type="scientific">Peronosclerospora sorghi</name>
    <dbReference type="NCBI Taxonomy" id="230839"/>
    <lineage>
        <taxon>Eukaryota</taxon>
        <taxon>Sar</taxon>
        <taxon>Stramenopiles</taxon>
        <taxon>Oomycota</taxon>
        <taxon>Peronosporomycetes</taxon>
        <taxon>Peronosporales</taxon>
        <taxon>Peronosporaceae</taxon>
        <taxon>Peronosclerospora</taxon>
    </lineage>
</organism>
<sequence length="79" mass="9008">MSKSAFAILRYCFMTWWLPSPREVAAVPKCGYLFTQHFTNRHWCGIQCKAPVFGITLAKWVVVLLSNGVNFPVVLLFAE</sequence>
<name>A0ACC0WAS2_9STRA</name>
<gene>
    <name evidence="1" type="ORF">PsorP6_007500</name>
</gene>
<evidence type="ECO:0000313" key="1">
    <source>
        <dbReference type="EMBL" id="KAI9915847.1"/>
    </source>
</evidence>
<dbReference type="Proteomes" id="UP001163321">
    <property type="component" value="Chromosome 3"/>
</dbReference>
<protein>
    <submittedName>
        <fullName evidence="1">Uncharacterized protein</fullName>
    </submittedName>
</protein>
<comment type="caution">
    <text evidence="1">The sequence shown here is derived from an EMBL/GenBank/DDBJ whole genome shotgun (WGS) entry which is preliminary data.</text>
</comment>
<dbReference type="EMBL" id="CM047582">
    <property type="protein sequence ID" value="KAI9915847.1"/>
    <property type="molecule type" value="Genomic_DNA"/>
</dbReference>
<reference evidence="1 2" key="1">
    <citation type="journal article" date="2022" name="bioRxiv">
        <title>The genome of the oomycete Peronosclerospora sorghi, a cosmopolitan pathogen of maize and sorghum, is inflated with dispersed pseudogenes.</title>
        <authorList>
            <person name="Fletcher K."/>
            <person name="Martin F."/>
            <person name="Isakeit T."/>
            <person name="Cavanaugh K."/>
            <person name="Magill C."/>
            <person name="Michelmore R."/>
        </authorList>
    </citation>
    <scope>NUCLEOTIDE SEQUENCE [LARGE SCALE GENOMIC DNA]</scope>
    <source>
        <strain evidence="1">P6</strain>
    </source>
</reference>